<organism evidence="1 2">
    <name type="scientific">Streptomyces rameus</name>
    <dbReference type="NCBI Taxonomy" id="68261"/>
    <lineage>
        <taxon>Bacteria</taxon>
        <taxon>Bacillati</taxon>
        <taxon>Actinomycetota</taxon>
        <taxon>Actinomycetes</taxon>
        <taxon>Kitasatosporales</taxon>
        <taxon>Streptomycetaceae</taxon>
        <taxon>Streptomyces</taxon>
    </lineage>
</organism>
<dbReference type="EMBL" id="BAAAVM010000064">
    <property type="protein sequence ID" value="GAA3151796.1"/>
    <property type="molecule type" value="Genomic_DNA"/>
</dbReference>
<evidence type="ECO:0008006" key="3">
    <source>
        <dbReference type="Google" id="ProtNLM"/>
    </source>
</evidence>
<sequence length="93" mass="10491">MSADDYLHKLADFLRTQPMTSELTYEDLARATSREELGISSLNIILVLVNYIKEHADNSVTLKPEWVSRLNDVDGIVSVLREIDDSSREQAPA</sequence>
<protein>
    <recommendedName>
        <fullName evidence="3">Acyl carrier protein</fullName>
    </recommendedName>
</protein>
<evidence type="ECO:0000313" key="2">
    <source>
        <dbReference type="Proteomes" id="UP001500893"/>
    </source>
</evidence>
<name>A0ABP6NKQ7_9ACTN</name>
<gene>
    <name evidence="1" type="ORF">GCM10010521_44380</name>
</gene>
<accession>A0ABP6NKQ7</accession>
<reference evidence="2" key="1">
    <citation type="journal article" date="2019" name="Int. J. Syst. Evol. Microbiol.">
        <title>The Global Catalogue of Microorganisms (GCM) 10K type strain sequencing project: providing services to taxonomists for standard genome sequencing and annotation.</title>
        <authorList>
            <consortium name="The Broad Institute Genomics Platform"/>
            <consortium name="The Broad Institute Genome Sequencing Center for Infectious Disease"/>
            <person name="Wu L."/>
            <person name="Ma J."/>
        </authorList>
    </citation>
    <scope>NUCLEOTIDE SEQUENCE [LARGE SCALE GENOMIC DNA]</scope>
    <source>
        <strain evidence="2">JCM 11574</strain>
    </source>
</reference>
<dbReference type="RefSeq" id="WP_345054726.1">
    <property type="nucleotide sequence ID" value="NZ_BAAAVM010000064.1"/>
</dbReference>
<comment type="caution">
    <text evidence="1">The sequence shown here is derived from an EMBL/GenBank/DDBJ whole genome shotgun (WGS) entry which is preliminary data.</text>
</comment>
<keyword evidence="2" id="KW-1185">Reference proteome</keyword>
<evidence type="ECO:0000313" key="1">
    <source>
        <dbReference type="EMBL" id="GAA3151796.1"/>
    </source>
</evidence>
<dbReference type="Proteomes" id="UP001500893">
    <property type="component" value="Unassembled WGS sequence"/>
</dbReference>
<proteinExistence type="predicted"/>